<dbReference type="InterPro" id="IPR051678">
    <property type="entry name" value="AGP_Transferase"/>
</dbReference>
<dbReference type="EMBL" id="NIOJ01000076">
    <property type="protein sequence ID" value="PNT95112.1"/>
    <property type="molecule type" value="Genomic_DNA"/>
</dbReference>
<organism evidence="2 3">
    <name type="scientific">Clostridium thermosuccinogenes</name>
    <dbReference type="NCBI Taxonomy" id="84032"/>
    <lineage>
        <taxon>Bacteria</taxon>
        <taxon>Bacillati</taxon>
        <taxon>Bacillota</taxon>
        <taxon>Clostridia</taxon>
        <taxon>Eubacteriales</taxon>
        <taxon>Clostridiaceae</taxon>
        <taxon>Clostridium</taxon>
    </lineage>
</organism>
<evidence type="ECO:0000313" key="3">
    <source>
        <dbReference type="Proteomes" id="UP000236151"/>
    </source>
</evidence>
<name>A0A2K2F7A1_9CLOT</name>
<sequence length="309" mass="35214">MSLFTAYINGWQSWGKVFQSVKDFEPLIKYIFNRHNLPFTGIEHCTPGTNAVFKVGGLVAKIFAPKESGMDTDSDYKTELFGIERVNRLGIPAPQLTASGTVEDKYVFHYLVMEHISGGSLGQLEGGMTDNEKMKYAMQLREITDRMNTPCERFNDCDIVSRAYACERWSKLPLSLQYERKEFLKKYRITNPVYVHGDLNPDNVLIDTKGNLYIIDFADAVLAPSEYELAAIVCELFCFEKPYMDGYFGEYDAAELSEKCFDALLVHDFGADIIRCNLGRVDEITSLAVLKERLYTAIKNNKGWEIDEQ</sequence>
<dbReference type="AlphaFoldDB" id="A0A2K2F7A1"/>
<dbReference type="RefSeq" id="WP_103083066.1">
    <property type="nucleotide sequence ID" value="NZ_CP021850.1"/>
</dbReference>
<reference evidence="2 3" key="1">
    <citation type="submission" date="2017-06" db="EMBL/GenBank/DDBJ databases">
        <title>Investigating the central metabolism of Clostridium thermosuccinogenes.</title>
        <authorList>
            <person name="Koendjbiharie J.G."/>
            <person name="van Kranenburg R."/>
        </authorList>
    </citation>
    <scope>NUCLEOTIDE SEQUENCE [LARGE SCALE GENOMIC DNA]</scope>
    <source>
        <strain evidence="2 3">DSM 5806</strain>
    </source>
</reference>
<accession>A0A2K2F7A1</accession>
<dbReference type="InterPro" id="IPR011009">
    <property type="entry name" value="Kinase-like_dom_sf"/>
</dbReference>
<keyword evidence="3" id="KW-1185">Reference proteome</keyword>
<evidence type="ECO:0000313" key="2">
    <source>
        <dbReference type="EMBL" id="PNT95112.1"/>
    </source>
</evidence>
<dbReference type="OrthoDB" id="2932541at2"/>
<dbReference type="GO" id="GO:0004672">
    <property type="term" value="F:protein kinase activity"/>
    <property type="evidence" value="ECO:0007669"/>
    <property type="project" value="InterPro"/>
</dbReference>
<dbReference type="Gene3D" id="1.10.510.10">
    <property type="entry name" value="Transferase(Phosphotransferase) domain 1"/>
    <property type="match status" value="1"/>
</dbReference>
<dbReference type="GO" id="GO:0005524">
    <property type="term" value="F:ATP binding"/>
    <property type="evidence" value="ECO:0007669"/>
    <property type="project" value="InterPro"/>
</dbReference>
<comment type="caution">
    <text evidence="2">The sequence shown here is derived from an EMBL/GenBank/DDBJ whole genome shotgun (WGS) entry which is preliminary data.</text>
</comment>
<dbReference type="PROSITE" id="PS50011">
    <property type="entry name" value="PROTEIN_KINASE_DOM"/>
    <property type="match status" value="1"/>
</dbReference>
<proteinExistence type="predicted"/>
<dbReference type="PANTHER" id="PTHR21310">
    <property type="entry name" value="AMINOGLYCOSIDE PHOSPHOTRANSFERASE-RELATED-RELATED"/>
    <property type="match status" value="1"/>
</dbReference>
<protein>
    <recommendedName>
        <fullName evidence="1">Protein kinase domain-containing protein</fullName>
    </recommendedName>
</protein>
<gene>
    <name evidence="2" type="ORF">CDQ84_17680</name>
</gene>
<dbReference type="Proteomes" id="UP000236151">
    <property type="component" value="Unassembled WGS sequence"/>
</dbReference>
<dbReference type="SUPFAM" id="SSF56112">
    <property type="entry name" value="Protein kinase-like (PK-like)"/>
    <property type="match status" value="1"/>
</dbReference>
<dbReference type="InterPro" id="IPR000719">
    <property type="entry name" value="Prot_kinase_dom"/>
</dbReference>
<dbReference type="InterPro" id="IPR002575">
    <property type="entry name" value="Aminoglycoside_PTrfase"/>
</dbReference>
<dbReference type="Pfam" id="PF01636">
    <property type="entry name" value="APH"/>
    <property type="match status" value="1"/>
</dbReference>
<feature type="domain" description="Protein kinase" evidence="1">
    <location>
        <begin position="3"/>
        <end position="309"/>
    </location>
</feature>
<dbReference type="KEGG" id="cthd:CDO33_02095"/>
<evidence type="ECO:0000259" key="1">
    <source>
        <dbReference type="PROSITE" id="PS50011"/>
    </source>
</evidence>